<proteinExistence type="inferred from homology"/>
<comment type="similarity">
    <text evidence="2">Belongs to the NGG1 family.</text>
</comment>
<name>A0A1E3BSM5_ASPCR</name>
<dbReference type="GO" id="GO:0006357">
    <property type="term" value="P:regulation of transcription by RNA polymerase II"/>
    <property type="evidence" value="ECO:0007669"/>
    <property type="project" value="TreeGrafter"/>
</dbReference>
<protein>
    <recommendedName>
        <fullName evidence="9">Transcriptional regulator Ngg1</fullName>
    </recommendedName>
</protein>
<dbReference type="GO" id="GO:0005634">
    <property type="term" value="C:nucleus"/>
    <property type="evidence" value="ECO:0007669"/>
    <property type="project" value="UniProtKB-SubCell"/>
</dbReference>
<reference evidence="7 8" key="1">
    <citation type="journal article" date="2016" name="BMC Genomics">
        <title>Comparative genomic and transcriptomic analyses of the Fuzhuan brick tea-fermentation fungus Aspergillus cristatus.</title>
        <authorList>
            <person name="Ge Y."/>
            <person name="Wang Y."/>
            <person name="Liu Y."/>
            <person name="Tan Y."/>
            <person name="Ren X."/>
            <person name="Zhang X."/>
            <person name="Hyde K.D."/>
            <person name="Liu Y."/>
            <person name="Liu Z."/>
        </authorList>
    </citation>
    <scope>NUCLEOTIDE SEQUENCE [LARGE SCALE GENOMIC DNA]</scope>
    <source>
        <strain evidence="7 8">GZAAS20.1005</strain>
    </source>
</reference>
<evidence type="ECO:0000256" key="4">
    <source>
        <dbReference type="ARBA" id="ARBA00023163"/>
    </source>
</evidence>
<evidence type="ECO:0008006" key="9">
    <source>
        <dbReference type="Google" id="ProtNLM"/>
    </source>
</evidence>
<dbReference type="VEuPathDB" id="FungiDB:SI65_01573"/>
<gene>
    <name evidence="7" type="ORF">SI65_01573</name>
</gene>
<evidence type="ECO:0000256" key="1">
    <source>
        <dbReference type="ARBA" id="ARBA00004123"/>
    </source>
</evidence>
<dbReference type="GO" id="GO:0000124">
    <property type="term" value="C:SAGA complex"/>
    <property type="evidence" value="ECO:0007669"/>
    <property type="project" value="TreeGrafter"/>
</dbReference>
<dbReference type="Proteomes" id="UP000094569">
    <property type="component" value="Unassembled WGS sequence"/>
</dbReference>
<evidence type="ECO:0000256" key="5">
    <source>
        <dbReference type="ARBA" id="ARBA00023242"/>
    </source>
</evidence>
<dbReference type="GO" id="GO:0003713">
    <property type="term" value="F:transcription coactivator activity"/>
    <property type="evidence" value="ECO:0007669"/>
    <property type="project" value="TreeGrafter"/>
</dbReference>
<feature type="compositionally biased region" description="Polar residues" evidence="6">
    <location>
        <begin position="183"/>
        <end position="194"/>
    </location>
</feature>
<feature type="compositionally biased region" description="Polar residues" evidence="6">
    <location>
        <begin position="423"/>
        <end position="442"/>
    </location>
</feature>
<feature type="region of interest" description="Disordered" evidence="6">
    <location>
        <begin position="573"/>
        <end position="598"/>
    </location>
</feature>
<comment type="caution">
    <text evidence="7">The sequence shown here is derived from an EMBL/GenBank/DDBJ whole genome shotgun (WGS) entry which is preliminary data.</text>
</comment>
<sequence length="660" mass="72199">MAPATKGKGKGREARPSRSRNTTPSSSFSAGPTASAPTPTYYVDSDLSKLLIPSSQYAEILERMGGVGPIPDSKSLESLVEELKNLAQMADTRGDVCNAGIRELSQKRKDVPEEPEPMDRDFGERTRMKREVDDDEDLPIKSGKFKKRKERGGSTKEERPLNHGAHEVARQDGAETKIEGATSPASKRSKNAASEGSPLSPASRTSPDHAATTTAEAPAAAGSPGSEHSADSHQREPAPTVPQVQVFGPNPIKFDDPTIYHIREVTPEMSDDAKKEIYSVAVFPRSDLSHLMAGTPPDKDFSNAKPANQVSANTFQAYIEPFVRPLMEEDIAWLKEKGDRVTPFIMPPRGKKHYKDIWAEEDGSMNIDRANGDSDRLPLNQGRGSIDQVTDETAETDQVSVGPMVSRLYSLLRYEHRAPADENLTNGVNGEPSTNGALNGGNSMDLDNLAPEQSENKPLPSATSFPDASPTGFKVPAAKLDHAQLDERLKAELRHVGFIGPDDNPDYDAHYDDDIAQRLRLLQGELKKQIIINNARKARILDIARERMAHQEYTTIHDDLDTQVQQAYLKRSRTLGKSKKGSQAKNRPGAGGAHIGAARPAIGDAARTLMDRRKRWEDCIGPVFQDCKTSVPGAGETVFEPGVMAEFEKAEAEGWDEEQE</sequence>
<keyword evidence="4" id="KW-0804">Transcription</keyword>
<dbReference type="AlphaFoldDB" id="A0A1E3BSM5"/>
<feature type="compositionally biased region" description="Low complexity" evidence="6">
    <location>
        <begin position="19"/>
        <end position="29"/>
    </location>
</feature>
<feature type="region of interest" description="Disordered" evidence="6">
    <location>
        <begin position="422"/>
        <end position="474"/>
    </location>
</feature>
<organism evidence="7 8">
    <name type="scientific">Aspergillus cristatus</name>
    <name type="common">Chinese Fuzhuan brick tea-fermentation fungus</name>
    <name type="synonym">Eurotium cristatum</name>
    <dbReference type="NCBI Taxonomy" id="573508"/>
    <lineage>
        <taxon>Eukaryota</taxon>
        <taxon>Fungi</taxon>
        <taxon>Dikarya</taxon>
        <taxon>Ascomycota</taxon>
        <taxon>Pezizomycotina</taxon>
        <taxon>Eurotiomycetes</taxon>
        <taxon>Eurotiomycetidae</taxon>
        <taxon>Eurotiales</taxon>
        <taxon>Aspergillaceae</taxon>
        <taxon>Aspergillus</taxon>
        <taxon>Aspergillus subgen. Aspergillus</taxon>
    </lineage>
</organism>
<dbReference type="Pfam" id="PF10198">
    <property type="entry name" value="Ada3"/>
    <property type="match status" value="1"/>
</dbReference>
<dbReference type="STRING" id="573508.A0A1E3BSM5"/>
<dbReference type="EMBL" id="JXNT01000001">
    <property type="protein sequence ID" value="ODM23983.1"/>
    <property type="molecule type" value="Genomic_DNA"/>
</dbReference>
<feature type="region of interest" description="Disordered" evidence="6">
    <location>
        <begin position="1"/>
        <end position="41"/>
    </location>
</feature>
<feature type="compositionally biased region" description="Low complexity" evidence="6">
    <location>
        <begin position="209"/>
        <end position="227"/>
    </location>
</feature>
<evidence type="ECO:0000313" key="8">
    <source>
        <dbReference type="Proteomes" id="UP000094569"/>
    </source>
</evidence>
<keyword evidence="5" id="KW-0539">Nucleus</keyword>
<dbReference type="PANTHER" id="PTHR13556">
    <property type="entry name" value="TRANSCRIPTIONAL ADAPTER 3-RELATED"/>
    <property type="match status" value="1"/>
</dbReference>
<dbReference type="PANTHER" id="PTHR13556:SF2">
    <property type="entry name" value="TRANSCRIPTIONAL ADAPTER 3"/>
    <property type="match status" value="1"/>
</dbReference>
<evidence type="ECO:0000256" key="6">
    <source>
        <dbReference type="SAM" id="MobiDB-lite"/>
    </source>
</evidence>
<comment type="subcellular location">
    <subcellularLocation>
        <location evidence="1">Nucleus</location>
    </subcellularLocation>
</comment>
<feature type="compositionally biased region" description="Basic and acidic residues" evidence="6">
    <location>
        <begin position="104"/>
        <end position="132"/>
    </location>
</feature>
<keyword evidence="3" id="KW-0805">Transcription regulation</keyword>
<keyword evidence="8" id="KW-1185">Reference proteome</keyword>
<feature type="compositionally biased region" description="Basic residues" evidence="6">
    <location>
        <begin position="573"/>
        <end position="582"/>
    </location>
</feature>
<dbReference type="OrthoDB" id="1232at2759"/>
<evidence type="ECO:0000256" key="2">
    <source>
        <dbReference type="ARBA" id="ARBA00005330"/>
    </source>
</evidence>
<accession>A0A1E3BSM5</accession>
<evidence type="ECO:0000256" key="3">
    <source>
        <dbReference type="ARBA" id="ARBA00023015"/>
    </source>
</evidence>
<feature type="compositionally biased region" description="Basic and acidic residues" evidence="6">
    <location>
        <begin position="151"/>
        <end position="178"/>
    </location>
</feature>
<feature type="region of interest" description="Disordered" evidence="6">
    <location>
        <begin position="365"/>
        <end position="400"/>
    </location>
</feature>
<evidence type="ECO:0000313" key="7">
    <source>
        <dbReference type="EMBL" id="ODM23983.1"/>
    </source>
</evidence>
<dbReference type="InterPro" id="IPR019340">
    <property type="entry name" value="Histone_AcTrfase_su3"/>
</dbReference>
<feature type="region of interest" description="Disordered" evidence="6">
    <location>
        <begin position="103"/>
        <end position="252"/>
    </location>
</feature>